<keyword evidence="3 6" id="KW-0560">Oxidoreductase</keyword>
<dbReference type="InterPro" id="IPR006139">
    <property type="entry name" value="D-isomer_2_OHA_DH_cat_dom"/>
</dbReference>
<dbReference type="EMBL" id="UFYW01000001">
    <property type="protein sequence ID" value="STD84839.1"/>
    <property type="molecule type" value="Genomic_DNA"/>
</dbReference>
<dbReference type="EC" id="1.1.1.28" evidence="6"/>
<dbReference type="SUPFAM" id="SSF51735">
    <property type="entry name" value="NAD(P)-binding Rossmann-fold domains"/>
    <property type="match status" value="1"/>
</dbReference>
<feature type="domain" description="D-isomer specific 2-hydroxyacid dehydrogenase catalytic" evidence="4">
    <location>
        <begin position="17"/>
        <end position="324"/>
    </location>
</feature>
<dbReference type="Pfam" id="PF00389">
    <property type="entry name" value="2-Hacid_dh"/>
    <property type="match status" value="1"/>
</dbReference>
<evidence type="ECO:0000259" key="4">
    <source>
        <dbReference type="Pfam" id="PF00389"/>
    </source>
</evidence>
<dbReference type="InterPro" id="IPR006140">
    <property type="entry name" value="D-isomer_DH_NAD-bd"/>
</dbReference>
<protein>
    <submittedName>
        <fullName evidence="6">Lactate dehydrogenase and related dehydrogenases</fullName>
        <ecNumber evidence="6">1.1.1.28</ecNumber>
    </submittedName>
</protein>
<evidence type="ECO:0000313" key="7">
    <source>
        <dbReference type="Proteomes" id="UP000254807"/>
    </source>
</evidence>
<keyword evidence="2" id="KW-0520">NAD</keyword>
<comment type="similarity">
    <text evidence="1 3">Belongs to the D-isomer specific 2-hydroxyacid dehydrogenase family.</text>
</comment>
<accession>A0A376H9K9</accession>
<sequence length="334" mass="37321">MLEYKIAIVNSSSFGKIFPQHIQRLEKIGTVTHFDVESDISGKELAQRLQGYNLIIASVTPHFTEEFFEHKDELLLITRHGIGYNNIDLAAARNHQTIVSIIPALVERDAVAENNVTNLLALLRCTVESSVKVRQDQWESRAKFVGRALFNKTVGVIGVGNTGSCVVEILRNGFRCEVLAYDPYQSALHIQSYGGKKVELDELLTRSDIICLCANLTEENYHMISTKEIEIMKDQVYLSNSARGALLDEQAIVDGLKSGKIAGLATDVLEEEPGRKDHPYLAFDNVIMTPHTSAYTMECLEQMGEKCVTDIEQIIQGQLPERAVQDQSDFLVFS</sequence>
<dbReference type="Proteomes" id="UP000254807">
    <property type="component" value="Unassembled WGS sequence"/>
</dbReference>
<dbReference type="InterPro" id="IPR036291">
    <property type="entry name" value="NAD(P)-bd_dom_sf"/>
</dbReference>
<keyword evidence="7" id="KW-1185">Reference proteome</keyword>
<dbReference type="CDD" id="cd12177">
    <property type="entry name" value="2-Hacid_dh_12"/>
    <property type="match status" value="1"/>
</dbReference>
<organism evidence="6 7">
    <name type="scientific">Enterococcus gallinarum</name>
    <dbReference type="NCBI Taxonomy" id="1353"/>
    <lineage>
        <taxon>Bacteria</taxon>
        <taxon>Bacillati</taxon>
        <taxon>Bacillota</taxon>
        <taxon>Bacilli</taxon>
        <taxon>Lactobacillales</taxon>
        <taxon>Enterococcaceae</taxon>
        <taxon>Enterococcus</taxon>
    </lineage>
</organism>
<evidence type="ECO:0000256" key="3">
    <source>
        <dbReference type="RuleBase" id="RU003719"/>
    </source>
</evidence>
<dbReference type="OrthoDB" id="9805416at2"/>
<name>A0A376H9K9_ENTGA</name>
<dbReference type="Gene3D" id="3.40.50.720">
    <property type="entry name" value="NAD(P)-binding Rossmann-like Domain"/>
    <property type="match status" value="2"/>
</dbReference>
<dbReference type="GO" id="GO:0008720">
    <property type="term" value="F:D-lactate dehydrogenase (NAD+) activity"/>
    <property type="evidence" value="ECO:0007669"/>
    <property type="project" value="UniProtKB-EC"/>
</dbReference>
<proteinExistence type="inferred from homology"/>
<dbReference type="Pfam" id="PF02826">
    <property type="entry name" value="2-Hacid_dh_C"/>
    <property type="match status" value="1"/>
</dbReference>
<dbReference type="GO" id="GO:0051287">
    <property type="term" value="F:NAD binding"/>
    <property type="evidence" value="ECO:0007669"/>
    <property type="project" value="InterPro"/>
</dbReference>
<reference evidence="6 7" key="1">
    <citation type="submission" date="2018-06" db="EMBL/GenBank/DDBJ databases">
        <authorList>
            <consortium name="Pathogen Informatics"/>
            <person name="Doyle S."/>
        </authorList>
    </citation>
    <scope>NUCLEOTIDE SEQUENCE [LARGE SCALE GENOMIC DNA]</scope>
    <source>
        <strain evidence="6 7">NCTC12360</strain>
    </source>
</reference>
<evidence type="ECO:0000256" key="1">
    <source>
        <dbReference type="ARBA" id="ARBA00005854"/>
    </source>
</evidence>
<evidence type="ECO:0000259" key="5">
    <source>
        <dbReference type="Pfam" id="PF02826"/>
    </source>
</evidence>
<dbReference type="PANTHER" id="PTHR43026">
    <property type="entry name" value="2-HYDROXYACID DEHYDROGENASE HOMOLOG 1-RELATED"/>
    <property type="match status" value="1"/>
</dbReference>
<dbReference type="SUPFAM" id="SSF52283">
    <property type="entry name" value="Formate/glycerate dehydrogenase catalytic domain-like"/>
    <property type="match status" value="1"/>
</dbReference>
<dbReference type="InterPro" id="IPR058205">
    <property type="entry name" value="D-LDH-like"/>
</dbReference>
<dbReference type="RefSeq" id="WP_060814377.1">
    <property type="nucleotide sequence ID" value="NZ_JBHULA010000053.1"/>
</dbReference>
<dbReference type="AlphaFoldDB" id="A0A376H9K9"/>
<gene>
    <name evidence="6" type="primary">ldhA</name>
    <name evidence="6" type="ORF">NCTC12360_03386</name>
</gene>
<evidence type="ECO:0000256" key="2">
    <source>
        <dbReference type="ARBA" id="ARBA00023027"/>
    </source>
</evidence>
<feature type="domain" description="D-isomer specific 2-hydroxyacid dehydrogenase NAD-binding" evidence="5">
    <location>
        <begin position="117"/>
        <end position="293"/>
    </location>
</feature>
<evidence type="ECO:0000313" key="6">
    <source>
        <dbReference type="EMBL" id="STD84839.1"/>
    </source>
</evidence>
<dbReference type="PANTHER" id="PTHR43026:SF1">
    <property type="entry name" value="2-HYDROXYACID DEHYDROGENASE HOMOLOG 1-RELATED"/>
    <property type="match status" value="1"/>
</dbReference>